<evidence type="ECO:0000313" key="2">
    <source>
        <dbReference type="Proteomes" id="UP000000305"/>
    </source>
</evidence>
<evidence type="ECO:0000313" key="1">
    <source>
        <dbReference type="EMBL" id="EFX89741.1"/>
    </source>
</evidence>
<proteinExistence type="predicted"/>
<accession>E9FSX4</accession>
<sequence length="95" mass="11078">MTGEPRHLLEIYENDTDRNPKNSHIASIPPFFGVPGTLAILDATTTTGENSKAKKFVQKKEEPWSWATFWRWIRLEQQKPLQPKKKTKTLSERKK</sequence>
<dbReference type="EMBL" id="GL732524">
    <property type="protein sequence ID" value="EFX89741.1"/>
    <property type="molecule type" value="Genomic_DNA"/>
</dbReference>
<dbReference type="InParanoid" id="E9FSX4"/>
<reference evidence="1 2" key="1">
    <citation type="journal article" date="2011" name="Science">
        <title>The ecoresponsive genome of Daphnia pulex.</title>
        <authorList>
            <person name="Colbourne J.K."/>
            <person name="Pfrender M.E."/>
            <person name="Gilbert D."/>
            <person name="Thomas W.K."/>
            <person name="Tucker A."/>
            <person name="Oakley T.H."/>
            <person name="Tokishita S."/>
            <person name="Aerts A."/>
            <person name="Arnold G.J."/>
            <person name="Basu M.K."/>
            <person name="Bauer D.J."/>
            <person name="Caceres C.E."/>
            <person name="Carmel L."/>
            <person name="Casola C."/>
            <person name="Choi J.H."/>
            <person name="Detter J.C."/>
            <person name="Dong Q."/>
            <person name="Dusheyko S."/>
            <person name="Eads B.D."/>
            <person name="Frohlich T."/>
            <person name="Geiler-Samerotte K.A."/>
            <person name="Gerlach D."/>
            <person name="Hatcher P."/>
            <person name="Jogdeo S."/>
            <person name="Krijgsveld J."/>
            <person name="Kriventseva E.V."/>
            <person name="Kultz D."/>
            <person name="Laforsch C."/>
            <person name="Lindquist E."/>
            <person name="Lopez J."/>
            <person name="Manak J.R."/>
            <person name="Muller J."/>
            <person name="Pangilinan J."/>
            <person name="Patwardhan R.P."/>
            <person name="Pitluck S."/>
            <person name="Pritham E.J."/>
            <person name="Rechtsteiner A."/>
            <person name="Rho M."/>
            <person name="Rogozin I.B."/>
            <person name="Sakarya O."/>
            <person name="Salamov A."/>
            <person name="Schaack S."/>
            <person name="Shapiro H."/>
            <person name="Shiga Y."/>
            <person name="Skalitzky C."/>
            <person name="Smith Z."/>
            <person name="Souvorov A."/>
            <person name="Sung W."/>
            <person name="Tang Z."/>
            <person name="Tsuchiya D."/>
            <person name="Tu H."/>
            <person name="Vos H."/>
            <person name="Wang M."/>
            <person name="Wolf Y.I."/>
            <person name="Yamagata H."/>
            <person name="Yamada T."/>
            <person name="Ye Y."/>
            <person name="Shaw J.R."/>
            <person name="Andrews J."/>
            <person name="Crease T.J."/>
            <person name="Tang H."/>
            <person name="Lucas S.M."/>
            <person name="Robertson H.M."/>
            <person name="Bork P."/>
            <person name="Koonin E.V."/>
            <person name="Zdobnov E.M."/>
            <person name="Grigoriev I.V."/>
            <person name="Lynch M."/>
            <person name="Boore J.L."/>
        </authorList>
    </citation>
    <scope>NUCLEOTIDE SEQUENCE [LARGE SCALE GENOMIC DNA]</scope>
</reference>
<protein>
    <submittedName>
        <fullName evidence="1">Uncharacterized protein</fullName>
    </submittedName>
</protein>
<gene>
    <name evidence="1" type="ORF">DAPPUDRAFT_233001</name>
</gene>
<dbReference type="AlphaFoldDB" id="E9FSX4"/>
<name>E9FSX4_DAPPU</name>
<dbReference type="Proteomes" id="UP000000305">
    <property type="component" value="Unassembled WGS sequence"/>
</dbReference>
<dbReference type="HOGENOM" id="CLU_2374883_0_0_1"/>
<keyword evidence="2" id="KW-1185">Reference proteome</keyword>
<organism evidence="1 2">
    <name type="scientific">Daphnia pulex</name>
    <name type="common">Water flea</name>
    <dbReference type="NCBI Taxonomy" id="6669"/>
    <lineage>
        <taxon>Eukaryota</taxon>
        <taxon>Metazoa</taxon>
        <taxon>Ecdysozoa</taxon>
        <taxon>Arthropoda</taxon>
        <taxon>Crustacea</taxon>
        <taxon>Branchiopoda</taxon>
        <taxon>Diplostraca</taxon>
        <taxon>Cladocera</taxon>
        <taxon>Anomopoda</taxon>
        <taxon>Daphniidae</taxon>
        <taxon>Daphnia</taxon>
    </lineage>
</organism>
<dbReference type="KEGG" id="dpx:DAPPUDRAFT_233001"/>